<name>A0A6C0E5C1_9ZZZZ</name>
<reference evidence="1" key="1">
    <citation type="journal article" date="2020" name="Nature">
        <title>Giant virus diversity and host interactions through global metagenomics.</title>
        <authorList>
            <person name="Schulz F."/>
            <person name="Roux S."/>
            <person name="Paez-Espino D."/>
            <person name="Jungbluth S."/>
            <person name="Walsh D.A."/>
            <person name="Denef V.J."/>
            <person name="McMahon K.D."/>
            <person name="Konstantinidis K.T."/>
            <person name="Eloe-Fadrosh E.A."/>
            <person name="Kyrpides N.C."/>
            <person name="Woyke T."/>
        </authorList>
    </citation>
    <scope>NUCLEOTIDE SEQUENCE</scope>
    <source>
        <strain evidence="1">GVMAG-M-3300023179-138</strain>
    </source>
</reference>
<sequence length="326" mass="36098">MTTICGYELADVRRSLRDAIDQRNRRAAFRWTAELVATPGAVGSLWASYWLAWLDTPTLPILLRQSWATIEAAAQAHGDWVVFRNDPDVRTAAAEITTRLLDQPRPTPVVWPTKDIVTYDISVIREQTVPVAADSSAVMSVWKRGEDDMEVRILAGRWLTFLETGDTRSALSIIAWTLMPTKVKCATRGAAALGKARASAIWFWLELGRAITNTTHRGWPTMCAAVTHAFQTHWKRWTLTERMRVLLVWVLQLRACFAGTATNWTALPVHQRTEDIDLPYKEVAAELGGAATAAPGPTSPKKTMSKSEAKMAASDAALLAMLGIED</sequence>
<dbReference type="AlphaFoldDB" id="A0A6C0E5C1"/>
<organism evidence="1">
    <name type="scientific">viral metagenome</name>
    <dbReference type="NCBI Taxonomy" id="1070528"/>
    <lineage>
        <taxon>unclassified sequences</taxon>
        <taxon>metagenomes</taxon>
        <taxon>organismal metagenomes</taxon>
    </lineage>
</organism>
<proteinExistence type="predicted"/>
<dbReference type="EMBL" id="MN739744">
    <property type="protein sequence ID" value="QHT24346.1"/>
    <property type="molecule type" value="Genomic_DNA"/>
</dbReference>
<evidence type="ECO:0000313" key="1">
    <source>
        <dbReference type="EMBL" id="QHT24346.1"/>
    </source>
</evidence>
<protein>
    <submittedName>
        <fullName evidence="1">Uncharacterized protein</fullName>
    </submittedName>
</protein>
<accession>A0A6C0E5C1</accession>